<feature type="domain" description="SET" evidence="1">
    <location>
        <begin position="1"/>
        <end position="108"/>
    </location>
</feature>
<dbReference type="GO" id="GO:0006357">
    <property type="term" value="P:regulation of transcription by RNA polymerase II"/>
    <property type="evidence" value="ECO:0007669"/>
    <property type="project" value="TreeGrafter"/>
</dbReference>
<feature type="non-terminal residue" evidence="2">
    <location>
        <position position="134"/>
    </location>
</feature>
<evidence type="ECO:0000313" key="2">
    <source>
        <dbReference type="EMBL" id="KAK1163915.1"/>
    </source>
</evidence>
<keyword evidence="3" id="KW-1185">Reference proteome</keyword>
<dbReference type="PANTHER" id="PTHR46167">
    <property type="entry name" value="N-LYSINE METHYLTRANSFERASE KMT5A"/>
    <property type="match status" value="1"/>
</dbReference>
<dbReference type="SUPFAM" id="SSF82199">
    <property type="entry name" value="SET domain"/>
    <property type="match status" value="1"/>
</dbReference>
<dbReference type="SMART" id="SM00317">
    <property type="entry name" value="SET"/>
    <property type="match status" value="1"/>
</dbReference>
<name>A0AAD8D7G1_ACIOX</name>
<dbReference type="Pfam" id="PF00856">
    <property type="entry name" value="SET"/>
    <property type="match status" value="1"/>
</dbReference>
<accession>A0AAD8D7G1</accession>
<dbReference type="PANTHER" id="PTHR46167:SF1">
    <property type="entry name" value="N-LYSINE METHYLTRANSFERASE KMT5A"/>
    <property type="match status" value="1"/>
</dbReference>
<dbReference type="InterPro" id="IPR046341">
    <property type="entry name" value="SET_dom_sf"/>
</dbReference>
<sequence>RGVFALANIEMGEFVTEYRGELISEKESLARQRIYHDSLKTFLFDFKWHGKWWCIDAARDLSLGRLVNDDHKKSNCKMKNINVEGKPLLCLFALRNITCGEEITYNYGPVNWPWRIMVSMYIITFEIGIKKVSD</sequence>
<dbReference type="GO" id="GO:0005700">
    <property type="term" value="C:polytene chromosome"/>
    <property type="evidence" value="ECO:0007669"/>
    <property type="project" value="TreeGrafter"/>
</dbReference>
<dbReference type="Proteomes" id="UP001230051">
    <property type="component" value="Unassembled WGS sequence"/>
</dbReference>
<dbReference type="EMBL" id="JAGXEW010000014">
    <property type="protein sequence ID" value="KAK1163915.1"/>
    <property type="molecule type" value="Genomic_DNA"/>
</dbReference>
<organism evidence="2 3">
    <name type="scientific">Acipenser oxyrinchus oxyrinchus</name>
    <dbReference type="NCBI Taxonomy" id="40147"/>
    <lineage>
        <taxon>Eukaryota</taxon>
        <taxon>Metazoa</taxon>
        <taxon>Chordata</taxon>
        <taxon>Craniata</taxon>
        <taxon>Vertebrata</taxon>
        <taxon>Euteleostomi</taxon>
        <taxon>Actinopterygii</taxon>
        <taxon>Chondrostei</taxon>
        <taxon>Acipenseriformes</taxon>
        <taxon>Acipenseridae</taxon>
        <taxon>Acipenser</taxon>
    </lineage>
</organism>
<proteinExistence type="predicted"/>
<evidence type="ECO:0000259" key="1">
    <source>
        <dbReference type="PROSITE" id="PS50280"/>
    </source>
</evidence>
<dbReference type="InterPro" id="IPR051760">
    <property type="entry name" value="KMT5A"/>
</dbReference>
<dbReference type="Gene3D" id="2.170.270.10">
    <property type="entry name" value="SET domain"/>
    <property type="match status" value="1"/>
</dbReference>
<dbReference type="InterPro" id="IPR001214">
    <property type="entry name" value="SET_dom"/>
</dbReference>
<dbReference type="GO" id="GO:0042799">
    <property type="term" value="F:histone H4K20 methyltransferase activity"/>
    <property type="evidence" value="ECO:0007669"/>
    <property type="project" value="TreeGrafter"/>
</dbReference>
<dbReference type="AlphaFoldDB" id="A0AAD8D7G1"/>
<reference evidence="2" key="1">
    <citation type="submission" date="2022-02" db="EMBL/GenBank/DDBJ databases">
        <title>Atlantic sturgeon de novo genome assembly.</title>
        <authorList>
            <person name="Stock M."/>
            <person name="Klopp C."/>
            <person name="Guiguen Y."/>
            <person name="Cabau C."/>
            <person name="Parinello H."/>
            <person name="Santidrian Yebra-Pimentel E."/>
            <person name="Kuhl H."/>
            <person name="Dirks R.P."/>
            <person name="Guessner J."/>
            <person name="Wuertz S."/>
            <person name="Du K."/>
            <person name="Schartl M."/>
        </authorList>
    </citation>
    <scope>NUCLEOTIDE SEQUENCE</scope>
    <source>
        <strain evidence="2">STURGEONOMICS-FGT-2020</strain>
        <tissue evidence="2">Whole blood</tissue>
    </source>
</reference>
<dbReference type="GO" id="GO:0043516">
    <property type="term" value="P:regulation of DNA damage response, signal transduction by p53 class mediator"/>
    <property type="evidence" value="ECO:0007669"/>
    <property type="project" value="TreeGrafter"/>
</dbReference>
<gene>
    <name evidence="2" type="primary">KMT5A</name>
    <name evidence="2" type="ORF">AOXY_G15866</name>
</gene>
<dbReference type="PROSITE" id="PS50280">
    <property type="entry name" value="SET"/>
    <property type="match status" value="1"/>
</dbReference>
<protein>
    <submittedName>
        <fullName evidence="2">Histone-lysine N-methyltransferase set-1-like</fullName>
    </submittedName>
</protein>
<dbReference type="GO" id="GO:0005634">
    <property type="term" value="C:nucleus"/>
    <property type="evidence" value="ECO:0007669"/>
    <property type="project" value="TreeGrafter"/>
</dbReference>
<evidence type="ECO:0000313" key="3">
    <source>
        <dbReference type="Proteomes" id="UP001230051"/>
    </source>
</evidence>
<comment type="caution">
    <text evidence="2">The sequence shown here is derived from an EMBL/GenBank/DDBJ whole genome shotgun (WGS) entry which is preliminary data.</text>
</comment>